<geneLocation type="plasmid" evidence="3 4">
    <name>unnamed5</name>
</geneLocation>
<dbReference type="InterPro" id="IPR002347">
    <property type="entry name" value="SDR_fam"/>
</dbReference>
<gene>
    <name evidence="3" type="ORF">HN018_27580</name>
</gene>
<dbReference type="GO" id="GO:0016616">
    <property type="term" value="F:oxidoreductase activity, acting on the CH-OH group of donors, NAD or NADP as acceptor"/>
    <property type="evidence" value="ECO:0007669"/>
    <property type="project" value="UniProtKB-ARBA"/>
</dbReference>
<organism evidence="3 4">
    <name type="scientific">Lichenicola cladoniae</name>
    <dbReference type="NCBI Taxonomy" id="1484109"/>
    <lineage>
        <taxon>Bacteria</taxon>
        <taxon>Pseudomonadati</taxon>
        <taxon>Pseudomonadota</taxon>
        <taxon>Alphaproteobacteria</taxon>
        <taxon>Acetobacterales</taxon>
        <taxon>Acetobacteraceae</taxon>
        <taxon>Lichenicola</taxon>
    </lineage>
</organism>
<name>A0A6M8HZC3_9PROT</name>
<sequence>MILNRFKLDGKVAFVTGSGRGIGLEIARALGQAGARVVISDLRVDSSEAAASLLAQEGIEAISIPLDVTDSAAANSVAGRVIDRLGRVDILVNNAGVGCLNRSLDISDDEWRRMIEINTNSVFWCSRAFGRHMIQCGAGSIVNIGSMSGIIINRSFLAAHYMASKAGVHQITKALAVEWAEHNVRVNAVAPGYTMTDQTQGIRDDRQIHEMNIDMTPMKRFADPREIASAVLFLASDAASYCTGSVLTVDGGYTCW</sequence>
<dbReference type="KEGG" id="lck:HN018_27580"/>
<dbReference type="InterPro" id="IPR036291">
    <property type="entry name" value="NAD(P)-bd_dom_sf"/>
</dbReference>
<dbReference type="PRINTS" id="PR00080">
    <property type="entry name" value="SDRFAMILY"/>
</dbReference>
<protein>
    <submittedName>
        <fullName evidence="3">SDR family oxidoreductase</fullName>
    </submittedName>
</protein>
<dbReference type="AlphaFoldDB" id="A0A6M8HZC3"/>
<dbReference type="GO" id="GO:0005975">
    <property type="term" value="P:carbohydrate metabolic process"/>
    <property type="evidence" value="ECO:0007669"/>
    <property type="project" value="UniProtKB-ARBA"/>
</dbReference>
<dbReference type="PRINTS" id="PR00081">
    <property type="entry name" value="GDHRDH"/>
</dbReference>
<keyword evidence="2" id="KW-0560">Oxidoreductase</keyword>
<dbReference type="NCBIfam" id="NF005559">
    <property type="entry name" value="PRK07231.1"/>
    <property type="match status" value="1"/>
</dbReference>
<dbReference type="Gene3D" id="3.40.50.720">
    <property type="entry name" value="NAD(P)-binding Rossmann-like Domain"/>
    <property type="match status" value="1"/>
</dbReference>
<dbReference type="PANTHER" id="PTHR42760:SF115">
    <property type="entry name" value="3-OXOACYL-[ACYL-CARRIER-PROTEIN] REDUCTASE FABG"/>
    <property type="match status" value="1"/>
</dbReference>
<evidence type="ECO:0000256" key="1">
    <source>
        <dbReference type="ARBA" id="ARBA00006484"/>
    </source>
</evidence>
<accession>A0A6M8HZC3</accession>
<proteinExistence type="inferred from homology"/>
<dbReference type="SUPFAM" id="SSF51735">
    <property type="entry name" value="NAD(P)-binding Rossmann-fold domains"/>
    <property type="match status" value="1"/>
</dbReference>
<evidence type="ECO:0000256" key="2">
    <source>
        <dbReference type="ARBA" id="ARBA00023002"/>
    </source>
</evidence>
<reference evidence="3 4" key="1">
    <citation type="journal article" date="2014" name="World J. Microbiol. Biotechnol.">
        <title>Biodiversity and physiological characteristics of Antarctic and Arctic lichens-associated bacteria.</title>
        <authorList>
            <person name="Lee Y.M."/>
            <person name="Kim E.H."/>
            <person name="Lee H.K."/>
            <person name="Hong S.G."/>
        </authorList>
    </citation>
    <scope>NUCLEOTIDE SEQUENCE [LARGE SCALE GENOMIC DNA]</scope>
    <source>
        <strain evidence="3 4">PAMC 26569</strain>
        <plasmid evidence="3">unnamed5</plasmid>
    </source>
</reference>
<dbReference type="PANTHER" id="PTHR42760">
    <property type="entry name" value="SHORT-CHAIN DEHYDROGENASES/REDUCTASES FAMILY MEMBER"/>
    <property type="match status" value="1"/>
</dbReference>
<keyword evidence="3" id="KW-0614">Plasmid</keyword>
<keyword evidence="4" id="KW-1185">Reference proteome</keyword>
<dbReference type="EMBL" id="CP053712">
    <property type="protein sequence ID" value="QKE93889.1"/>
    <property type="molecule type" value="Genomic_DNA"/>
</dbReference>
<comment type="similarity">
    <text evidence="1">Belongs to the short-chain dehydrogenases/reductases (SDR) family.</text>
</comment>
<dbReference type="Proteomes" id="UP000500767">
    <property type="component" value="Plasmid unnamed5"/>
</dbReference>
<dbReference type="Pfam" id="PF13561">
    <property type="entry name" value="adh_short_C2"/>
    <property type="match status" value="1"/>
</dbReference>
<dbReference type="FunFam" id="3.40.50.720:FF:000240">
    <property type="entry name" value="SDR family oxidoreductase"/>
    <property type="match status" value="1"/>
</dbReference>
<evidence type="ECO:0000313" key="3">
    <source>
        <dbReference type="EMBL" id="QKE93889.1"/>
    </source>
</evidence>
<dbReference type="RefSeq" id="WP_171836855.1">
    <property type="nucleotide sequence ID" value="NZ_CP053712.1"/>
</dbReference>
<evidence type="ECO:0000313" key="4">
    <source>
        <dbReference type="Proteomes" id="UP000500767"/>
    </source>
</evidence>